<dbReference type="EMBL" id="JAIWYP010000009">
    <property type="protein sequence ID" value="KAH3769433.1"/>
    <property type="molecule type" value="Genomic_DNA"/>
</dbReference>
<gene>
    <name evidence="1" type="ORF">DPMN_170702</name>
</gene>
<proteinExistence type="predicted"/>
<evidence type="ECO:0000313" key="1">
    <source>
        <dbReference type="EMBL" id="KAH3769433.1"/>
    </source>
</evidence>
<name>A0A9D4DXT9_DREPO</name>
<keyword evidence="2" id="KW-1185">Reference proteome</keyword>
<comment type="caution">
    <text evidence="1">The sequence shown here is derived from an EMBL/GenBank/DDBJ whole genome shotgun (WGS) entry which is preliminary data.</text>
</comment>
<dbReference type="Proteomes" id="UP000828390">
    <property type="component" value="Unassembled WGS sequence"/>
</dbReference>
<dbReference type="AlphaFoldDB" id="A0A9D4DXT9"/>
<organism evidence="1 2">
    <name type="scientific">Dreissena polymorpha</name>
    <name type="common">Zebra mussel</name>
    <name type="synonym">Mytilus polymorpha</name>
    <dbReference type="NCBI Taxonomy" id="45954"/>
    <lineage>
        <taxon>Eukaryota</taxon>
        <taxon>Metazoa</taxon>
        <taxon>Spiralia</taxon>
        <taxon>Lophotrochozoa</taxon>
        <taxon>Mollusca</taxon>
        <taxon>Bivalvia</taxon>
        <taxon>Autobranchia</taxon>
        <taxon>Heteroconchia</taxon>
        <taxon>Euheterodonta</taxon>
        <taxon>Imparidentia</taxon>
        <taxon>Neoheterodontei</taxon>
        <taxon>Myida</taxon>
        <taxon>Dreissenoidea</taxon>
        <taxon>Dreissenidae</taxon>
        <taxon>Dreissena</taxon>
    </lineage>
</organism>
<accession>A0A9D4DXT9</accession>
<reference evidence="1" key="2">
    <citation type="submission" date="2020-11" db="EMBL/GenBank/DDBJ databases">
        <authorList>
            <person name="McCartney M.A."/>
            <person name="Auch B."/>
            <person name="Kono T."/>
            <person name="Mallez S."/>
            <person name="Becker A."/>
            <person name="Gohl D.M."/>
            <person name="Silverstein K.A.T."/>
            <person name="Koren S."/>
            <person name="Bechman K.B."/>
            <person name="Herman A."/>
            <person name="Abrahante J.E."/>
            <person name="Garbe J."/>
        </authorList>
    </citation>
    <scope>NUCLEOTIDE SEQUENCE</scope>
    <source>
        <strain evidence="1">Duluth1</strain>
        <tissue evidence="1">Whole animal</tissue>
    </source>
</reference>
<reference evidence="1" key="1">
    <citation type="journal article" date="2019" name="bioRxiv">
        <title>The Genome of the Zebra Mussel, Dreissena polymorpha: A Resource for Invasive Species Research.</title>
        <authorList>
            <person name="McCartney M.A."/>
            <person name="Auch B."/>
            <person name="Kono T."/>
            <person name="Mallez S."/>
            <person name="Zhang Y."/>
            <person name="Obille A."/>
            <person name="Becker A."/>
            <person name="Abrahante J.E."/>
            <person name="Garbe J."/>
            <person name="Badalamenti J.P."/>
            <person name="Herman A."/>
            <person name="Mangelson H."/>
            <person name="Liachko I."/>
            <person name="Sullivan S."/>
            <person name="Sone E.D."/>
            <person name="Koren S."/>
            <person name="Silverstein K.A.T."/>
            <person name="Beckman K.B."/>
            <person name="Gohl D.M."/>
        </authorList>
    </citation>
    <scope>NUCLEOTIDE SEQUENCE</scope>
    <source>
        <strain evidence="1">Duluth1</strain>
        <tissue evidence="1">Whole animal</tissue>
    </source>
</reference>
<sequence>MCEAVVAQSYGQYRQSPPCVRQWSHRAMVSIDSRLHVSGSGHTELWSVYT</sequence>
<evidence type="ECO:0000313" key="2">
    <source>
        <dbReference type="Proteomes" id="UP000828390"/>
    </source>
</evidence>
<protein>
    <submittedName>
        <fullName evidence="1">Uncharacterized protein</fullName>
    </submittedName>
</protein>